<keyword evidence="3" id="KW-0732">Signal</keyword>
<evidence type="ECO:0000313" key="4">
    <source>
        <dbReference type="EMBL" id="CAD8187443.1"/>
    </source>
</evidence>
<evidence type="ECO:0000256" key="2">
    <source>
        <dbReference type="SAM" id="MobiDB-lite"/>
    </source>
</evidence>
<proteinExistence type="predicted"/>
<feature type="signal peptide" evidence="3">
    <location>
        <begin position="1"/>
        <end position="20"/>
    </location>
</feature>
<dbReference type="EMBL" id="CAJJDO010000089">
    <property type="protein sequence ID" value="CAD8187443.1"/>
    <property type="molecule type" value="Genomic_DNA"/>
</dbReference>
<evidence type="ECO:0000256" key="3">
    <source>
        <dbReference type="SAM" id="SignalP"/>
    </source>
</evidence>
<feature type="coiled-coil region" evidence="1">
    <location>
        <begin position="932"/>
        <end position="966"/>
    </location>
</feature>
<feature type="chain" id="PRO_5035759414" description="Transmembrane protein" evidence="3">
    <location>
        <begin position="21"/>
        <end position="973"/>
    </location>
</feature>
<feature type="region of interest" description="Disordered" evidence="2">
    <location>
        <begin position="260"/>
        <end position="330"/>
    </location>
</feature>
<keyword evidence="1" id="KW-0175">Coiled coil</keyword>
<dbReference type="OrthoDB" id="309660at2759"/>
<evidence type="ECO:0000256" key="1">
    <source>
        <dbReference type="SAM" id="Coils"/>
    </source>
</evidence>
<organism evidence="4 5">
    <name type="scientific">Paramecium pentaurelia</name>
    <dbReference type="NCBI Taxonomy" id="43138"/>
    <lineage>
        <taxon>Eukaryota</taxon>
        <taxon>Sar</taxon>
        <taxon>Alveolata</taxon>
        <taxon>Ciliophora</taxon>
        <taxon>Intramacronucleata</taxon>
        <taxon>Oligohymenophorea</taxon>
        <taxon>Peniculida</taxon>
        <taxon>Parameciidae</taxon>
        <taxon>Paramecium</taxon>
    </lineage>
</organism>
<feature type="compositionally biased region" description="Low complexity" evidence="2">
    <location>
        <begin position="294"/>
        <end position="325"/>
    </location>
</feature>
<feature type="region of interest" description="Disordered" evidence="2">
    <location>
        <begin position="93"/>
        <end position="116"/>
    </location>
</feature>
<sequence>MLQFNSIQLLLLVLAVTTYSNEVFETNTMIPISVIAQIRNTEFKNQTPQNQLLDKQNQVSDDKNEVNNLFLIESPKKSLKVFSQKSLLVEHQPEEVQKESSQQNDPILSQEQKDQQNKISIKVNKKLMKDTEISQENNIEEQHSLEKEELQPIQNNKIPIKISQENQEIENNDENEITIQDIKIESIHKEPISKIEENKSQNEDVIIIKIDEEIKATPRIFGILDNDQIKQENLEDELSLENDQDKEEIEQCEGEELDTIHQQQENKRQESNKLNIDSKNNKKTTKKLNENNKKLTSNVLNNNKKQQSSRKNSQQQQQQQSQKNQGFNSKEADQKLIGELIKVQAEVDDVDLSIFTDDHSDLIPIIVQDQENTIINSTDDELQDTQSQQELNEINNQDTIIDVNQELNQDQIDVVTTQNLDIDGESFQNFQSELDELARELDQLSLDQILNSKDNNESENLQNESNNESLQYITISTNNDPIIVNSLEDDYFLDDLDNELSEQTQQQEYINTANESSNQQNEVQILIVDNPEQLIIQNETKDEIQSQDEIHIESEIEYQFNEEQSQEIEINISIDNNNDEEISINKEIQDNDENQVQNDFKQPIQLDNDMEMRQSEQYKPNEFKEIDFKKNSIIKKEVSVNLDNMITNENINDQDGLNDDEFLRIATESEAEIIENLEDLQDGMETVQFDKKVQNQIYTQPDKNQRNQKYIDNNKEYSLKIDQNRKQSRFEEDYLDQIKNTQIRDQYQKSKEDEFNQMINDLINEFDFKSQRDRDIIEYDRQITQHIIDNMEESRYGNRVFNRDFNEQDNEEQCDDEVDNNDQEFQEAYTEFKKVVQNKEEFDRECNDQVDNSQISDYEKDIDKRKKQVIDKIKKELMLKKERLKNNNKQRSDNLSTYDFERIYLDWATNKEDIVYNMLLHTSNSDMQSQTLDEVQNTKVERISKKQEVEEELQKLYSNYEKDRKGRYLRGQR</sequence>
<evidence type="ECO:0008006" key="6">
    <source>
        <dbReference type="Google" id="ProtNLM"/>
    </source>
</evidence>
<feature type="coiled-coil region" evidence="1">
    <location>
        <begin position="224"/>
        <end position="255"/>
    </location>
</feature>
<gene>
    <name evidence="4" type="ORF">PPENT_87.1.T0890079</name>
</gene>
<feature type="compositionally biased region" description="Polar residues" evidence="2">
    <location>
        <begin position="99"/>
        <end position="110"/>
    </location>
</feature>
<keyword evidence="5" id="KW-1185">Reference proteome</keyword>
<comment type="caution">
    <text evidence="4">The sequence shown here is derived from an EMBL/GenBank/DDBJ whole genome shotgun (WGS) entry which is preliminary data.</text>
</comment>
<evidence type="ECO:0000313" key="5">
    <source>
        <dbReference type="Proteomes" id="UP000689195"/>
    </source>
</evidence>
<name>A0A8S1WE36_9CILI</name>
<dbReference type="AlphaFoldDB" id="A0A8S1WE36"/>
<protein>
    <recommendedName>
        <fullName evidence="6">Transmembrane protein</fullName>
    </recommendedName>
</protein>
<dbReference type="Proteomes" id="UP000689195">
    <property type="component" value="Unassembled WGS sequence"/>
</dbReference>
<reference evidence="4" key="1">
    <citation type="submission" date="2021-01" db="EMBL/GenBank/DDBJ databases">
        <authorList>
            <consortium name="Genoscope - CEA"/>
            <person name="William W."/>
        </authorList>
    </citation>
    <scope>NUCLEOTIDE SEQUENCE</scope>
</reference>
<accession>A0A8S1WE36</accession>